<evidence type="ECO:0000313" key="5">
    <source>
        <dbReference type="EMBL" id="CAB3791003.1"/>
    </source>
</evidence>
<organism evidence="5 6">
    <name type="scientific">Paraburkholderia caffeinitolerans</name>
    <dbReference type="NCBI Taxonomy" id="1723730"/>
    <lineage>
        <taxon>Bacteria</taxon>
        <taxon>Pseudomonadati</taxon>
        <taxon>Pseudomonadota</taxon>
        <taxon>Betaproteobacteria</taxon>
        <taxon>Burkholderiales</taxon>
        <taxon>Burkholderiaceae</taxon>
        <taxon>Paraburkholderia</taxon>
    </lineage>
</organism>
<evidence type="ECO:0000259" key="4">
    <source>
        <dbReference type="PROSITE" id="PS50043"/>
    </source>
</evidence>
<accession>A0A6J5G477</accession>
<dbReference type="Pfam" id="PF17874">
    <property type="entry name" value="TPR_MalT"/>
    <property type="match status" value="1"/>
</dbReference>
<dbReference type="GO" id="GO:0003677">
    <property type="term" value="F:DNA binding"/>
    <property type="evidence" value="ECO:0007669"/>
    <property type="project" value="UniProtKB-KW"/>
</dbReference>
<keyword evidence="6" id="KW-1185">Reference proteome</keyword>
<dbReference type="GO" id="GO:0006355">
    <property type="term" value="P:regulation of DNA-templated transcription"/>
    <property type="evidence" value="ECO:0007669"/>
    <property type="project" value="InterPro"/>
</dbReference>
<protein>
    <submittedName>
        <fullName evidence="5">HTH-type transcriptional regulator MalT</fullName>
    </submittedName>
</protein>
<keyword evidence="3" id="KW-0804">Transcription</keyword>
<sequence length="950" mass="104623">MPESINGVALPNEDGAVKSLIDTKLVTPRLGRGLVPRDAMLARLTQARQCRCFVLIGPAGYGKTTTLAKWCRAMIPLGYDVAWLTLAPEDDRLPTWLSYLTSSISRVSPAIARDTEQLGGFQGGEEALERTIVALVRGIARHRRELLLVFDDIHHVKDASILSALQSLINYAPPNLHFAFSSRSPLPFPLERERAENGVCEIGASELRFSAEESALFLSAQLGSIDSDSAHHLHVLTDGWAAGLQVFSVAWKRRRRGAPTPGAASAFFQKQLRDSRAFAVYFEQEVLQRLAPEELDLLIRVSACDRFCAALCAALLDNPGARDVSNELLARLEADNLFISTVDRNAWETWYGLHPLLRESLSEHFAAWDYEAQRKVHAIASRWFRAHGHVDEAIHHALRAGEPEQAAAMVEQCAQTLFVLGDRAKLMHLVRELPAAQVEASVRLRTWMARMQIYWREFVACAATLDALDADVPADDACHRFTIDVLRAALAVQRDNVQAVEALGARFAAPPVDADPALAAGGRLILTWLAMRRGEYQRARDLQFDAPVTVIDDAPLVGSIVGSLYGRCFAGLAYALEGSMTQAEQVYRAVLRDADMGGKVCAEPANLAAALLGEVLVERNDNRTARDLLEERADVYEQVSMPDCVLRVMTTLSAAHWNMGLRSSAIGYLERLEKYARHLELDRPLAHSLALQVTRLLANGEMEAAHARLEQLAELDARHFPDSPAEFYSELHVAAHGTQVRWCLATGDIEQAARYLSPLIDYCRSHGRQRDEVALLMQHAVVLARLGRVAAARGEVLEALQRGHRLGLVRTLVDADPNAAALLGEIAQDRAAEPVVAFYAERILSRIAANDARTPLAGGANIHPNRAARDLPKFSQRETDVVRLLVEAFTAKKIARALGLSPETVKWHLANIYGKLGVSGRDAALDRLRDIDWGSGPGVVRAKFDTKPNE</sequence>
<dbReference type="Pfam" id="PF00196">
    <property type="entry name" value="GerE"/>
    <property type="match status" value="1"/>
</dbReference>
<dbReference type="SMART" id="SM00421">
    <property type="entry name" value="HTH_LUXR"/>
    <property type="match status" value="1"/>
</dbReference>
<dbReference type="SUPFAM" id="SSF52540">
    <property type="entry name" value="P-loop containing nucleoside triphosphate hydrolases"/>
    <property type="match status" value="1"/>
</dbReference>
<dbReference type="InterPro" id="IPR000792">
    <property type="entry name" value="Tscrpt_reg_LuxR_C"/>
</dbReference>
<dbReference type="InterPro" id="IPR016032">
    <property type="entry name" value="Sig_transdc_resp-reg_C-effctor"/>
</dbReference>
<dbReference type="CDD" id="cd06170">
    <property type="entry name" value="LuxR_C_like"/>
    <property type="match status" value="1"/>
</dbReference>
<dbReference type="SUPFAM" id="SSF46894">
    <property type="entry name" value="C-terminal effector domain of the bipartite response regulators"/>
    <property type="match status" value="1"/>
</dbReference>
<evidence type="ECO:0000256" key="2">
    <source>
        <dbReference type="ARBA" id="ARBA00023125"/>
    </source>
</evidence>
<keyword evidence="1" id="KW-0805">Transcription regulation</keyword>
<proteinExistence type="predicted"/>
<dbReference type="SUPFAM" id="SSF48452">
    <property type="entry name" value="TPR-like"/>
    <property type="match status" value="1"/>
</dbReference>
<dbReference type="Gene3D" id="3.40.50.300">
    <property type="entry name" value="P-loop containing nucleotide triphosphate hydrolases"/>
    <property type="match status" value="1"/>
</dbReference>
<evidence type="ECO:0000313" key="6">
    <source>
        <dbReference type="Proteomes" id="UP000494119"/>
    </source>
</evidence>
<evidence type="ECO:0000256" key="1">
    <source>
        <dbReference type="ARBA" id="ARBA00023015"/>
    </source>
</evidence>
<gene>
    <name evidence="5" type="primary">malT_3</name>
    <name evidence="5" type="ORF">LMG28688_03208</name>
</gene>
<feature type="domain" description="HTH luxR-type" evidence="4">
    <location>
        <begin position="867"/>
        <end position="932"/>
    </location>
</feature>
<dbReference type="InterPro" id="IPR041664">
    <property type="entry name" value="AAA_16"/>
</dbReference>
<name>A0A6J5G477_9BURK</name>
<dbReference type="Gene3D" id="1.10.10.10">
    <property type="entry name" value="Winged helix-like DNA-binding domain superfamily/Winged helix DNA-binding domain"/>
    <property type="match status" value="1"/>
</dbReference>
<reference evidence="5 6" key="1">
    <citation type="submission" date="2020-04" db="EMBL/GenBank/DDBJ databases">
        <authorList>
            <person name="De Canck E."/>
        </authorList>
    </citation>
    <scope>NUCLEOTIDE SEQUENCE [LARGE SCALE GENOMIC DNA]</scope>
    <source>
        <strain evidence="5 6">LMG 28688</strain>
    </source>
</reference>
<dbReference type="Gene3D" id="1.25.40.10">
    <property type="entry name" value="Tetratricopeptide repeat domain"/>
    <property type="match status" value="1"/>
</dbReference>
<dbReference type="AlphaFoldDB" id="A0A6J5G477"/>
<dbReference type="InterPro" id="IPR041617">
    <property type="entry name" value="TPR_MalT"/>
</dbReference>
<dbReference type="Pfam" id="PF25873">
    <property type="entry name" value="WHD_MalT"/>
    <property type="match status" value="1"/>
</dbReference>
<dbReference type="InterPro" id="IPR011990">
    <property type="entry name" value="TPR-like_helical_dom_sf"/>
</dbReference>
<dbReference type="PANTHER" id="PTHR44688">
    <property type="entry name" value="DNA-BINDING TRANSCRIPTIONAL ACTIVATOR DEVR_DOSR"/>
    <property type="match status" value="1"/>
</dbReference>
<dbReference type="InterPro" id="IPR036388">
    <property type="entry name" value="WH-like_DNA-bd_sf"/>
</dbReference>
<dbReference type="EMBL" id="CADIKL010000014">
    <property type="protein sequence ID" value="CAB3791003.1"/>
    <property type="molecule type" value="Genomic_DNA"/>
</dbReference>
<dbReference type="InterPro" id="IPR027417">
    <property type="entry name" value="P-loop_NTPase"/>
</dbReference>
<dbReference type="PROSITE" id="PS50043">
    <property type="entry name" value="HTH_LUXR_2"/>
    <property type="match status" value="1"/>
</dbReference>
<dbReference type="Pfam" id="PF13191">
    <property type="entry name" value="AAA_16"/>
    <property type="match status" value="1"/>
</dbReference>
<dbReference type="PRINTS" id="PR00038">
    <property type="entry name" value="HTHLUXR"/>
</dbReference>
<dbReference type="InterPro" id="IPR059106">
    <property type="entry name" value="WHD_MalT"/>
</dbReference>
<dbReference type="Proteomes" id="UP000494119">
    <property type="component" value="Unassembled WGS sequence"/>
</dbReference>
<dbReference type="PANTHER" id="PTHR44688:SF16">
    <property type="entry name" value="DNA-BINDING TRANSCRIPTIONAL ACTIVATOR DEVR_DOSR"/>
    <property type="match status" value="1"/>
</dbReference>
<keyword evidence="2" id="KW-0238">DNA-binding</keyword>
<evidence type="ECO:0000256" key="3">
    <source>
        <dbReference type="ARBA" id="ARBA00023163"/>
    </source>
</evidence>